<dbReference type="CDD" id="cd04301">
    <property type="entry name" value="NAT_SF"/>
    <property type="match status" value="1"/>
</dbReference>
<dbReference type="STRING" id="84698.SAMN04488528_10705"/>
<keyword evidence="3" id="KW-1185">Reference proteome</keyword>
<dbReference type="Proteomes" id="UP000198619">
    <property type="component" value="Unassembled WGS sequence"/>
</dbReference>
<dbReference type="EMBL" id="FOKI01000070">
    <property type="protein sequence ID" value="SFB45863.1"/>
    <property type="molecule type" value="Genomic_DNA"/>
</dbReference>
<organism evidence="2 3">
    <name type="scientific">Clostridium frigidicarnis</name>
    <dbReference type="NCBI Taxonomy" id="84698"/>
    <lineage>
        <taxon>Bacteria</taxon>
        <taxon>Bacillati</taxon>
        <taxon>Bacillota</taxon>
        <taxon>Clostridia</taxon>
        <taxon>Eubacteriales</taxon>
        <taxon>Clostridiaceae</taxon>
        <taxon>Clostridium</taxon>
    </lineage>
</organism>
<proteinExistence type="predicted"/>
<name>A0A1I1BBH7_9CLOT</name>
<sequence length="207" mass="23414">MDIFIRLEQEKDYHRVEEITKLAFSYPGRVERGQIGCPFEHWMVHELRKRDGILSLSLVAEVDNSVVGHIICSEATVKTSDKTLPVLNFGPISVLPEYQRQGVGSALINAMIDKAKSLGYGAILFFGRPEYYPQFGFKEASAFGITDSEGYNYPAFMGMELIPKYLSAACGGKYYESDIYDDDLNRHKVKAFDDEDKLISFVRSGKR</sequence>
<keyword evidence="2" id="KW-0808">Transferase</keyword>
<evidence type="ECO:0000313" key="2">
    <source>
        <dbReference type="EMBL" id="SFB45863.1"/>
    </source>
</evidence>
<evidence type="ECO:0000313" key="3">
    <source>
        <dbReference type="Proteomes" id="UP000198619"/>
    </source>
</evidence>
<dbReference type="Gene3D" id="3.40.630.30">
    <property type="match status" value="1"/>
</dbReference>
<dbReference type="AlphaFoldDB" id="A0A1I1BBH7"/>
<feature type="domain" description="N-acetyltransferase" evidence="1">
    <location>
        <begin position="3"/>
        <end position="162"/>
    </location>
</feature>
<dbReference type="PROSITE" id="PS51186">
    <property type="entry name" value="GNAT"/>
    <property type="match status" value="1"/>
</dbReference>
<gene>
    <name evidence="2" type="ORF">SAMN04488528_10705</name>
</gene>
<dbReference type="InterPro" id="IPR000182">
    <property type="entry name" value="GNAT_dom"/>
</dbReference>
<protein>
    <submittedName>
        <fullName evidence="2">Predicted N-acetyltransferase YhbS</fullName>
    </submittedName>
</protein>
<dbReference type="GO" id="GO:0016747">
    <property type="term" value="F:acyltransferase activity, transferring groups other than amino-acyl groups"/>
    <property type="evidence" value="ECO:0007669"/>
    <property type="project" value="InterPro"/>
</dbReference>
<accession>A0A1I1BBH7</accession>
<evidence type="ECO:0000259" key="1">
    <source>
        <dbReference type="PROSITE" id="PS51186"/>
    </source>
</evidence>
<dbReference type="Pfam" id="PF00583">
    <property type="entry name" value="Acetyltransf_1"/>
    <property type="match status" value="1"/>
</dbReference>
<dbReference type="SUPFAM" id="SSF55729">
    <property type="entry name" value="Acyl-CoA N-acyltransferases (Nat)"/>
    <property type="match status" value="1"/>
</dbReference>
<dbReference type="InterPro" id="IPR016181">
    <property type="entry name" value="Acyl_CoA_acyltransferase"/>
</dbReference>
<dbReference type="OrthoDB" id="9797178at2"/>
<dbReference type="RefSeq" id="WP_090043253.1">
    <property type="nucleotide sequence ID" value="NZ_FOKI01000070.1"/>
</dbReference>
<reference evidence="2 3" key="1">
    <citation type="submission" date="2016-10" db="EMBL/GenBank/DDBJ databases">
        <authorList>
            <person name="de Groot N.N."/>
        </authorList>
    </citation>
    <scope>NUCLEOTIDE SEQUENCE [LARGE SCALE GENOMIC DNA]</scope>
    <source>
        <strain evidence="2 3">DSM 12271</strain>
    </source>
</reference>